<evidence type="ECO:0000313" key="2">
    <source>
        <dbReference type="EMBL" id="KAK9932723.1"/>
    </source>
</evidence>
<proteinExistence type="predicted"/>
<keyword evidence="3" id="KW-1185">Reference proteome</keyword>
<name>A0AAW1X6Y6_RUBAR</name>
<feature type="region of interest" description="Disordered" evidence="1">
    <location>
        <begin position="1"/>
        <end position="31"/>
    </location>
</feature>
<dbReference type="EMBL" id="JBEDUW010000004">
    <property type="protein sequence ID" value="KAK9932723.1"/>
    <property type="molecule type" value="Genomic_DNA"/>
</dbReference>
<gene>
    <name evidence="2" type="ORF">M0R45_019947</name>
</gene>
<dbReference type="Proteomes" id="UP001457282">
    <property type="component" value="Unassembled WGS sequence"/>
</dbReference>
<reference evidence="2 3" key="1">
    <citation type="journal article" date="2023" name="G3 (Bethesda)">
        <title>A chromosome-length genome assembly and annotation of blackberry (Rubus argutus, cv. 'Hillquist').</title>
        <authorList>
            <person name="Bruna T."/>
            <person name="Aryal R."/>
            <person name="Dudchenko O."/>
            <person name="Sargent D.J."/>
            <person name="Mead D."/>
            <person name="Buti M."/>
            <person name="Cavallini A."/>
            <person name="Hytonen T."/>
            <person name="Andres J."/>
            <person name="Pham M."/>
            <person name="Weisz D."/>
            <person name="Mascagni F."/>
            <person name="Usai G."/>
            <person name="Natali L."/>
            <person name="Bassil N."/>
            <person name="Fernandez G.E."/>
            <person name="Lomsadze A."/>
            <person name="Armour M."/>
            <person name="Olukolu B."/>
            <person name="Poorten T."/>
            <person name="Britton C."/>
            <person name="Davik J."/>
            <person name="Ashrafi H."/>
            <person name="Aiden E.L."/>
            <person name="Borodovsky M."/>
            <person name="Worthington M."/>
        </authorList>
    </citation>
    <scope>NUCLEOTIDE SEQUENCE [LARGE SCALE GENOMIC DNA]</scope>
    <source>
        <strain evidence="2">PI 553951</strain>
    </source>
</reference>
<accession>A0AAW1X6Y6</accession>
<evidence type="ECO:0000313" key="3">
    <source>
        <dbReference type="Proteomes" id="UP001457282"/>
    </source>
</evidence>
<protein>
    <submittedName>
        <fullName evidence="2">Uncharacterized protein</fullName>
    </submittedName>
</protein>
<comment type="caution">
    <text evidence="2">The sequence shown here is derived from an EMBL/GenBank/DDBJ whole genome shotgun (WGS) entry which is preliminary data.</text>
</comment>
<organism evidence="2 3">
    <name type="scientific">Rubus argutus</name>
    <name type="common">Southern blackberry</name>
    <dbReference type="NCBI Taxonomy" id="59490"/>
    <lineage>
        <taxon>Eukaryota</taxon>
        <taxon>Viridiplantae</taxon>
        <taxon>Streptophyta</taxon>
        <taxon>Embryophyta</taxon>
        <taxon>Tracheophyta</taxon>
        <taxon>Spermatophyta</taxon>
        <taxon>Magnoliopsida</taxon>
        <taxon>eudicotyledons</taxon>
        <taxon>Gunneridae</taxon>
        <taxon>Pentapetalae</taxon>
        <taxon>rosids</taxon>
        <taxon>fabids</taxon>
        <taxon>Rosales</taxon>
        <taxon>Rosaceae</taxon>
        <taxon>Rosoideae</taxon>
        <taxon>Rosoideae incertae sedis</taxon>
        <taxon>Rubus</taxon>
    </lineage>
</organism>
<dbReference type="AlphaFoldDB" id="A0AAW1X6Y6"/>
<evidence type="ECO:0000256" key="1">
    <source>
        <dbReference type="SAM" id="MobiDB-lite"/>
    </source>
</evidence>
<sequence length="86" mass="9863">MVAQRRSKVQGTELAGGERTSASRRTRTMKETLSLKHPPIFAQSKPSYLSKPNHFRFFLYSKKLRAEPSLSLRSWPLSKQLAAWTT</sequence>